<dbReference type="GO" id="GO:0006886">
    <property type="term" value="P:intracellular protein transport"/>
    <property type="evidence" value="ECO:0007669"/>
    <property type="project" value="InterPro"/>
</dbReference>
<proteinExistence type="inferred from homology"/>
<feature type="compositionally biased region" description="Acidic residues" evidence="5">
    <location>
        <begin position="435"/>
        <end position="451"/>
    </location>
</feature>
<keyword evidence="3" id="KW-0343">GTPase activation</keyword>
<dbReference type="Proteomes" id="UP000050761">
    <property type="component" value="Unassembled WGS sequence"/>
</dbReference>
<comment type="similarity">
    <text evidence="2">Belongs to the Rab GDI family.</text>
</comment>
<protein>
    <submittedName>
        <fullName evidence="8">Rab proteins geranylgeranyltransferase component A</fullName>
    </submittedName>
</protein>
<dbReference type="AlphaFoldDB" id="A0A3P7XTD1"/>
<dbReference type="GO" id="GO:0005634">
    <property type="term" value="C:nucleus"/>
    <property type="evidence" value="ECO:0007669"/>
    <property type="project" value="TreeGrafter"/>
</dbReference>
<evidence type="ECO:0000313" key="8">
    <source>
        <dbReference type="WBParaSite" id="HPBE_0000450801-mRNA-1"/>
    </source>
</evidence>
<evidence type="ECO:0000256" key="4">
    <source>
        <dbReference type="ARBA" id="ARBA00022490"/>
    </source>
</evidence>
<dbReference type="Gene3D" id="3.50.50.60">
    <property type="entry name" value="FAD/NAD(P)-binding domain"/>
    <property type="match status" value="2"/>
</dbReference>
<reference evidence="6 7" key="1">
    <citation type="submission" date="2018-11" db="EMBL/GenBank/DDBJ databases">
        <authorList>
            <consortium name="Pathogen Informatics"/>
        </authorList>
    </citation>
    <scope>NUCLEOTIDE SEQUENCE [LARGE SCALE GENOMIC DNA]</scope>
</reference>
<sequence>MSESLPDTVDVVVLGTGLTESIIAAACSRSGFSVLHLDRNKFYGGDWASFNLTTIGDWVEQQKKAPDGEVDVSKYSDKLTEGESLMALGARKTVRNVHQEWLPGSEAMMTVDKGDNAEQKTIREVVESEWRRFSIDLVPKVLLARGSMVQTLCDSEVAKYAEFKCVDRFLCIRDDSEEKLAYSRVPCSKGDIFQDETLEMVDKRRLMKFMTFCLEWNTKADELEGWKEYQDEPFEKFLESQEITGELRSYIADAIGILHPNATTKEGLTAVCRFVDSVGRFGPSPFLTSLYGSGEIPQCFCRLCAVFGGLYCLGRPVEALIHKDGKVVGIIADGHRVNCTHLIMSSEYVPAEVKSQGEEKWIDRAVYITNKSIWTEEKEHVLTTASLELPMDNAVCVSGADHALDYATSIDEAQRVFSTFWPDRDFLPRSLPKPEEEDEGVVEGEPVEQVA</sequence>
<dbReference type="OrthoDB" id="1923006at2759"/>
<dbReference type="PIRSF" id="PIRSF016550">
    <property type="entry name" value="Rab_ger_ger_transf_A_euk"/>
    <property type="match status" value="1"/>
</dbReference>
<keyword evidence="7" id="KW-1185">Reference proteome</keyword>
<feature type="region of interest" description="Disordered" evidence="5">
    <location>
        <begin position="428"/>
        <end position="451"/>
    </location>
</feature>
<dbReference type="EMBL" id="UZAH01025324">
    <property type="protein sequence ID" value="VDO61494.1"/>
    <property type="molecule type" value="Genomic_DNA"/>
</dbReference>
<dbReference type="GO" id="GO:0005096">
    <property type="term" value="F:GTPase activator activity"/>
    <property type="evidence" value="ECO:0007669"/>
    <property type="project" value="UniProtKB-KW"/>
</dbReference>
<dbReference type="WBParaSite" id="HPBE_0000450801-mRNA-1">
    <property type="protein sequence ID" value="HPBE_0000450801-mRNA-1"/>
    <property type="gene ID" value="HPBE_0000450801"/>
</dbReference>
<dbReference type="SUPFAM" id="SSF51905">
    <property type="entry name" value="FAD/NAD(P)-binding domain"/>
    <property type="match status" value="1"/>
</dbReference>
<dbReference type="GO" id="GO:0016192">
    <property type="term" value="P:vesicle-mediated transport"/>
    <property type="evidence" value="ECO:0007669"/>
    <property type="project" value="TreeGrafter"/>
</dbReference>
<dbReference type="GO" id="GO:0007264">
    <property type="term" value="P:small GTPase-mediated signal transduction"/>
    <property type="evidence" value="ECO:0007669"/>
    <property type="project" value="InterPro"/>
</dbReference>
<dbReference type="PRINTS" id="PR00891">
    <property type="entry name" value="RABGDIREP"/>
</dbReference>
<dbReference type="Gene3D" id="3.30.519.10">
    <property type="entry name" value="Guanine Nucleotide Dissociation Inhibitor, domain 2"/>
    <property type="match status" value="1"/>
</dbReference>
<evidence type="ECO:0000256" key="5">
    <source>
        <dbReference type="SAM" id="MobiDB-lite"/>
    </source>
</evidence>
<dbReference type="GO" id="GO:0005092">
    <property type="term" value="F:GDP-dissociation inhibitor activity"/>
    <property type="evidence" value="ECO:0007669"/>
    <property type="project" value="InterPro"/>
</dbReference>
<evidence type="ECO:0000313" key="7">
    <source>
        <dbReference type="Proteomes" id="UP000050761"/>
    </source>
</evidence>
<evidence type="ECO:0000256" key="2">
    <source>
        <dbReference type="ARBA" id="ARBA00005593"/>
    </source>
</evidence>
<dbReference type="PANTHER" id="PTHR11787:SF4">
    <property type="entry name" value="CHM, RAB ESCORT PROTEIN 1"/>
    <property type="match status" value="1"/>
</dbReference>
<gene>
    <name evidence="6" type="ORF">HPBE_LOCUS4509</name>
</gene>
<evidence type="ECO:0000313" key="6">
    <source>
        <dbReference type="EMBL" id="VDO61494.1"/>
    </source>
</evidence>
<organism evidence="6">
    <name type="scientific">Heligmosomoides polygyrus</name>
    <name type="common">Parasitic roundworm</name>
    <dbReference type="NCBI Taxonomy" id="6339"/>
    <lineage>
        <taxon>Eukaryota</taxon>
        <taxon>Metazoa</taxon>
        <taxon>Ecdysozoa</taxon>
        <taxon>Nematoda</taxon>
        <taxon>Chromadorea</taxon>
        <taxon>Rhabditida</taxon>
        <taxon>Rhabditina</taxon>
        <taxon>Rhabditomorpha</taxon>
        <taxon>Strongyloidea</taxon>
        <taxon>Heligmosomidae</taxon>
        <taxon>Heligmosomoides</taxon>
    </lineage>
</organism>
<keyword evidence="4" id="KW-0963">Cytoplasm</keyword>
<dbReference type="Pfam" id="PF00996">
    <property type="entry name" value="GDI"/>
    <property type="match status" value="2"/>
</dbReference>
<dbReference type="InterPro" id="IPR018203">
    <property type="entry name" value="GDP_dissociation_inhibitor"/>
</dbReference>
<evidence type="ECO:0000256" key="1">
    <source>
        <dbReference type="ARBA" id="ARBA00004496"/>
    </source>
</evidence>
<reference evidence="8" key="2">
    <citation type="submission" date="2019-09" db="UniProtKB">
        <authorList>
            <consortium name="WormBaseParasite"/>
        </authorList>
    </citation>
    <scope>IDENTIFICATION</scope>
</reference>
<name>A0A3P7XTD1_HELPZ</name>
<accession>A0A3P7XTD1</accession>
<dbReference type="GO" id="GO:0005968">
    <property type="term" value="C:Rab-protein geranylgeranyltransferase complex"/>
    <property type="evidence" value="ECO:0007669"/>
    <property type="project" value="InterPro"/>
</dbReference>
<evidence type="ECO:0000256" key="3">
    <source>
        <dbReference type="ARBA" id="ARBA00022468"/>
    </source>
</evidence>
<dbReference type="PANTHER" id="PTHR11787">
    <property type="entry name" value="RAB GDP-DISSOCIATION INHIBITOR"/>
    <property type="match status" value="1"/>
</dbReference>
<comment type="subcellular location">
    <subcellularLocation>
        <location evidence="1">Cytoplasm</location>
    </subcellularLocation>
</comment>
<dbReference type="GO" id="GO:0005829">
    <property type="term" value="C:cytosol"/>
    <property type="evidence" value="ECO:0007669"/>
    <property type="project" value="TreeGrafter"/>
</dbReference>
<dbReference type="InterPro" id="IPR001738">
    <property type="entry name" value="Rab_escort"/>
</dbReference>
<dbReference type="InterPro" id="IPR036188">
    <property type="entry name" value="FAD/NAD-bd_sf"/>
</dbReference>